<proteinExistence type="predicted"/>
<protein>
    <submittedName>
        <fullName evidence="1">Uncharacterized protein</fullName>
    </submittedName>
</protein>
<reference evidence="2" key="1">
    <citation type="journal article" date="2023" name="Nat. Plants">
        <title>Single-cell RNA sequencing provides a high-resolution roadmap for understanding the multicellular compartmentation of specialized metabolism.</title>
        <authorList>
            <person name="Sun S."/>
            <person name="Shen X."/>
            <person name="Li Y."/>
            <person name="Li Y."/>
            <person name="Wang S."/>
            <person name="Li R."/>
            <person name="Zhang H."/>
            <person name="Shen G."/>
            <person name="Guo B."/>
            <person name="Wei J."/>
            <person name="Xu J."/>
            <person name="St-Pierre B."/>
            <person name="Chen S."/>
            <person name="Sun C."/>
        </authorList>
    </citation>
    <scope>NUCLEOTIDE SEQUENCE [LARGE SCALE GENOMIC DNA]</scope>
</reference>
<evidence type="ECO:0000313" key="2">
    <source>
        <dbReference type="Proteomes" id="UP001060085"/>
    </source>
</evidence>
<dbReference type="Proteomes" id="UP001060085">
    <property type="component" value="Linkage Group LG03"/>
</dbReference>
<evidence type="ECO:0000313" key="1">
    <source>
        <dbReference type="EMBL" id="KAI5673959.1"/>
    </source>
</evidence>
<comment type="caution">
    <text evidence="1">The sequence shown here is derived from an EMBL/GenBank/DDBJ whole genome shotgun (WGS) entry which is preliminary data.</text>
</comment>
<dbReference type="EMBL" id="CM044703">
    <property type="protein sequence ID" value="KAI5673959.1"/>
    <property type="molecule type" value="Genomic_DNA"/>
</dbReference>
<accession>A0ACC0BN04</accession>
<organism evidence="1 2">
    <name type="scientific">Catharanthus roseus</name>
    <name type="common">Madagascar periwinkle</name>
    <name type="synonym">Vinca rosea</name>
    <dbReference type="NCBI Taxonomy" id="4058"/>
    <lineage>
        <taxon>Eukaryota</taxon>
        <taxon>Viridiplantae</taxon>
        <taxon>Streptophyta</taxon>
        <taxon>Embryophyta</taxon>
        <taxon>Tracheophyta</taxon>
        <taxon>Spermatophyta</taxon>
        <taxon>Magnoliopsida</taxon>
        <taxon>eudicotyledons</taxon>
        <taxon>Gunneridae</taxon>
        <taxon>Pentapetalae</taxon>
        <taxon>asterids</taxon>
        <taxon>lamiids</taxon>
        <taxon>Gentianales</taxon>
        <taxon>Apocynaceae</taxon>
        <taxon>Rauvolfioideae</taxon>
        <taxon>Vinceae</taxon>
        <taxon>Catharanthinae</taxon>
        <taxon>Catharanthus</taxon>
    </lineage>
</organism>
<sequence>MEMAEKIPETLLNSGYKMPMVGFGCAVQPSEELITILLDAIKIGYRHFDTAAGYGTEEALGKAVSQAIENGIVKGRDEFFITSKLWITDTHHDLVLPALKKSLGNLGLEYLDLYLVHLPLLVREGVVDIFKVSEEDLLPFDMNGTWKAMEECKKLGLVKSIGVSNFTCQKLSSLLENATIPPAVNQVAMNVGWQQRKLVPFFKEKNIHVSAFSPLATYGGFWDISVALDSPILKDIAASKGKTVAQIALRWIHEQGSSFIVKSFNKERMIQNLQIFSWELTKEEMEQIQKIPQHKGISGNSEGAIKYLEQLWDGDL</sequence>
<keyword evidence="2" id="KW-1185">Reference proteome</keyword>
<name>A0ACC0BN04_CATRO</name>
<gene>
    <name evidence="1" type="ORF">M9H77_14323</name>
</gene>